<dbReference type="EMBL" id="AP014546">
    <property type="protein sequence ID" value="BBB29239.1"/>
    <property type="molecule type" value="Genomic_DNA"/>
</dbReference>
<dbReference type="RefSeq" id="WP_201349855.1">
    <property type="nucleotide sequence ID" value="NZ_AP014546.1"/>
</dbReference>
<evidence type="ECO:0000313" key="2">
    <source>
        <dbReference type="Proteomes" id="UP000595332"/>
    </source>
</evidence>
<dbReference type="Proteomes" id="UP000595332">
    <property type="component" value="Chromosome"/>
</dbReference>
<keyword evidence="2" id="KW-1185">Reference proteome</keyword>
<proteinExistence type="predicted"/>
<evidence type="ECO:0000313" key="1">
    <source>
        <dbReference type="EMBL" id="BBB29239.1"/>
    </source>
</evidence>
<dbReference type="KEGG" id="njp:NEJAP_1287"/>
<reference evidence="1 2" key="1">
    <citation type="journal article" date="2008" name="Int. J. Syst. Evol. Microbiol.">
        <title>Neptunomonas japonica sp. nov., an Osedax japonicus symbiont-like bacterium isolated from sediment adjacent to sperm whale carcasses off Kagoshima, Japan.</title>
        <authorList>
            <person name="Miyazaki M."/>
            <person name="Nogi Y."/>
            <person name="Fujiwara Y."/>
            <person name="Kawato M."/>
            <person name="Kubokawa K."/>
            <person name="Horikoshi K."/>
        </authorList>
    </citation>
    <scope>NUCLEOTIDE SEQUENCE [LARGE SCALE GENOMIC DNA]</scope>
    <source>
        <strain evidence="1 2">JAMM 1380</strain>
    </source>
</reference>
<organism evidence="1 2">
    <name type="scientific">Neptunomonas japonica JAMM 1380</name>
    <dbReference type="NCBI Taxonomy" id="1441457"/>
    <lineage>
        <taxon>Bacteria</taxon>
        <taxon>Pseudomonadati</taxon>
        <taxon>Pseudomonadota</taxon>
        <taxon>Gammaproteobacteria</taxon>
        <taxon>Oceanospirillales</taxon>
        <taxon>Oceanospirillaceae</taxon>
        <taxon>Neptunomonas</taxon>
    </lineage>
</organism>
<dbReference type="AlphaFoldDB" id="A0A7R6P8K2"/>
<gene>
    <name evidence="1" type="ORF">NEJAP_1287</name>
</gene>
<name>A0A7R6P8K2_9GAMM</name>
<protein>
    <recommendedName>
        <fullName evidence="3">Preprotein translocase subunit YajC</fullName>
    </recommendedName>
</protein>
<evidence type="ECO:0008006" key="3">
    <source>
        <dbReference type="Google" id="ProtNLM"/>
    </source>
</evidence>
<accession>A0A7R6P8K2</accession>
<sequence>MKIFIIVVVVMSLLGSFMWMMPTQREKFQAKLRLRAKKEGFMVQLVRLTAPRAQGEMDEKVQNTPAYRLPRTNLDKREVSTMLPWQVFRVSAIANEGLPEGWCWKLGERVLSDTQLNILNEVIELLPSDVVALESTPVNVTAFWSERSGEESLDMLKVALGKLIEGKV</sequence>